<feature type="compositionally biased region" description="Basic and acidic residues" evidence="1">
    <location>
        <begin position="349"/>
        <end position="433"/>
    </location>
</feature>
<feature type="compositionally biased region" description="Basic and acidic residues" evidence="1">
    <location>
        <begin position="636"/>
        <end position="651"/>
    </location>
</feature>
<feature type="compositionally biased region" description="Acidic residues" evidence="1">
    <location>
        <begin position="487"/>
        <end position="496"/>
    </location>
</feature>
<proteinExistence type="predicted"/>
<feature type="compositionally biased region" description="Polar residues" evidence="1">
    <location>
        <begin position="1"/>
        <end position="15"/>
    </location>
</feature>
<feature type="region of interest" description="Disordered" evidence="1">
    <location>
        <begin position="292"/>
        <end position="498"/>
    </location>
</feature>
<organism evidence="2 3">
    <name type="scientific">Symbiodinium microadriaticum</name>
    <name type="common">Dinoflagellate</name>
    <name type="synonym">Zooxanthella microadriatica</name>
    <dbReference type="NCBI Taxonomy" id="2951"/>
    <lineage>
        <taxon>Eukaryota</taxon>
        <taxon>Sar</taxon>
        <taxon>Alveolata</taxon>
        <taxon>Dinophyceae</taxon>
        <taxon>Suessiales</taxon>
        <taxon>Symbiodiniaceae</taxon>
        <taxon>Symbiodinium</taxon>
    </lineage>
</organism>
<comment type="caution">
    <text evidence="2">The sequence shown here is derived from an EMBL/GenBank/DDBJ whole genome shotgun (WGS) entry which is preliminary data.</text>
</comment>
<evidence type="ECO:0000256" key="1">
    <source>
        <dbReference type="SAM" id="MobiDB-lite"/>
    </source>
</evidence>
<dbReference type="EMBL" id="LSRX01000071">
    <property type="protein sequence ID" value="OLQ10810.1"/>
    <property type="molecule type" value="Genomic_DNA"/>
</dbReference>
<feature type="region of interest" description="Disordered" evidence="1">
    <location>
        <begin position="1018"/>
        <end position="1074"/>
    </location>
</feature>
<keyword evidence="3" id="KW-1185">Reference proteome</keyword>
<dbReference type="AlphaFoldDB" id="A0A1Q9ETS3"/>
<feature type="region of interest" description="Disordered" evidence="1">
    <location>
        <begin position="1"/>
        <end position="24"/>
    </location>
</feature>
<feature type="compositionally biased region" description="Acidic residues" evidence="1">
    <location>
        <begin position="318"/>
        <end position="331"/>
    </location>
</feature>
<feature type="region of interest" description="Disordered" evidence="1">
    <location>
        <begin position="581"/>
        <end position="602"/>
    </location>
</feature>
<dbReference type="Proteomes" id="UP000186817">
    <property type="component" value="Unassembled WGS sequence"/>
</dbReference>
<feature type="compositionally biased region" description="Acidic residues" evidence="1">
    <location>
        <begin position="453"/>
        <end position="462"/>
    </location>
</feature>
<reference evidence="2 3" key="1">
    <citation type="submission" date="2016-02" db="EMBL/GenBank/DDBJ databases">
        <title>Genome analysis of coral dinoflagellate symbionts highlights evolutionary adaptations to a symbiotic lifestyle.</title>
        <authorList>
            <person name="Aranda M."/>
            <person name="Li Y."/>
            <person name="Liew Y.J."/>
            <person name="Baumgarten S."/>
            <person name="Simakov O."/>
            <person name="Wilson M."/>
            <person name="Piel J."/>
            <person name="Ashoor H."/>
            <person name="Bougouffa S."/>
            <person name="Bajic V.B."/>
            <person name="Ryu T."/>
            <person name="Ravasi T."/>
            <person name="Bayer T."/>
            <person name="Micklem G."/>
            <person name="Kim H."/>
            <person name="Bhak J."/>
            <person name="Lajeunesse T.C."/>
            <person name="Voolstra C.R."/>
        </authorList>
    </citation>
    <scope>NUCLEOTIDE SEQUENCE [LARGE SCALE GENOMIC DNA]</scope>
    <source>
        <strain evidence="2 3">CCMP2467</strain>
    </source>
</reference>
<feature type="compositionally biased region" description="Basic and acidic residues" evidence="1">
    <location>
        <begin position="1018"/>
        <end position="1029"/>
    </location>
</feature>
<feature type="region of interest" description="Disordered" evidence="1">
    <location>
        <begin position="636"/>
        <end position="663"/>
    </location>
</feature>
<evidence type="ECO:0000313" key="2">
    <source>
        <dbReference type="EMBL" id="OLQ10810.1"/>
    </source>
</evidence>
<protein>
    <submittedName>
        <fullName evidence="2">Halomucin</fullName>
    </submittedName>
</protein>
<evidence type="ECO:0000313" key="3">
    <source>
        <dbReference type="Proteomes" id="UP000186817"/>
    </source>
</evidence>
<dbReference type="OrthoDB" id="441375at2759"/>
<sequence>MRMRSVPTNNGTRTLEASPECQDMENSQRLGDWAMLRHVNGSIPCSSAFFGDDPRMGLPKLCSCMSGPAWPTAVVDGLNETIARKLLVRVEAGPADAGCSAEDDGKWTPCSVMSSRFDASLIPDRLGASSPYECLPIWLEFSDQEGHGAIPPLSAGKEEEGNWASKEFLGSVGARSSSEVELSKTTRTAGSIAARHDAESARRKPKGNYVEEEGDVASRWAAQRFFFQGSRPGKVNWKFADVERLAKGWHAAMPEKVPSGFLLTDAFLLMDEMLSFGDNSTDDRVRELKQMLAPSPRKAKQDMESDEDSWSGLSSSSDDGDAEAEAGDDEIASSWPAPVAADSGDSSSDSEKDCHEASRHSADPDKDCAGSDERSASDSDKDCPGSDEHSASDSKKDCPGSDEHSSDSEKDCPGSDKHSDSEKDCPGSEKESGHLAWGRGKSTADLGAVCPYEDSDNDSSEGDDGKIDDFAAVIQTSAPGVKADQLVDGDTDDSDVDSQATLRLGELPKKRRKMISPDASKAKCSERAADALHDELLDAGHRAVGGGRPSNVSSVGSASMRTPLCKSKGLCDLETLTPTPVPFPKKKKSKVAKPEPCDPAPRRKLATFKRHHARRVLKKKLKKSIRANKLALKELNEKQKTRAAEASAEAKDGEDEYQGYSLKDLPLETRPQDRKNVGKHSYTLKSAVGKATIEVLLRHNAFFVKIVDDKASGPKGQISWKKQTPASAWALAKVLGKVASGGLTQDTKLSMDIPYPTILKLEALRKLDLCHNLAGPDQALRILGVWPSSIPLGVLPIKASSAPLCAVVFSPTAGAQWGSRGTIYCPTDPPKCLEGSCECAESSQSVSLEMLPTLQFADLRAVFNFTLKQSHDLQMAVKNACPESSLFYRSFASPRTGFDLRYMSASSPDERPRDVANSQWAAAAAPSVAAAAEASSQVPDLAAAAAPPVPAAEADSADVAHLLFAAHPRILQFLRANSKVPDLAAAAAPPVPAARLTRGRVLVERGPIVTQGRVDIRHSGGAKASKEDTDPPCWACLPPGTSLEDAGPAQGQRGGSTASGRMSWGLPAGARTQI</sequence>
<name>A0A1Q9ETS3_SYMMI</name>
<gene>
    <name evidence="2" type="primary">hmu</name>
    <name evidence="2" type="ORF">AK812_SmicGene5426</name>
</gene>
<accession>A0A1Q9ETS3</accession>